<accession>A0ABX0XCS7</accession>
<comment type="caution">
    <text evidence="1">The sequence shown here is derived from an EMBL/GenBank/DDBJ whole genome shotgun (WGS) entry which is preliminary data.</text>
</comment>
<reference evidence="1 2" key="1">
    <citation type="submission" date="2020-03" db="EMBL/GenBank/DDBJ databases">
        <title>Genomic Encyclopedia of Type Strains, Phase IV (KMG-IV): sequencing the most valuable type-strain genomes for metagenomic binning, comparative biology and taxonomic classification.</title>
        <authorList>
            <person name="Goeker M."/>
        </authorList>
    </citation>
    <scope>NUCLEOTIDE SEQUENCE [LARGE SCALE GENOMIC DNA]</scope>
    <source>
        <strain evidence="1 2">DSM 105096</strain>
    </source>
</reference>
<protein>
    <submittedName>
        <fullName evidence="1">Uncharacterized protein</fullName>
    </submittedName>
</protein>
<dbReference type="EMBL" id="JAATJH010000004">
    <property type="protein sequence ID" value="NJC27084.1"/>
    <property type="molecule type" value="Genomic_DNA"/>
</dbReference>
<name>A0ABX0XCS7_9BACT</name>
<proteinExistence type="predicted"/>
<sequence>MDLNKMRLQYPDIVTTLEEIVRKDISRRLAKFPNGPTREDLELTDHEFDRIASEIMESHKDVLDALAKGPA</sequence>
<keyword evidence="2" id="KW-1185">Reference proteome</keyword>
<organism evidence="1 2">
    <name type="scientific">Neolewinella antarctica</name>
    <dbReference type="NCBI Taxonomy" id="442734"/>
    <lineage>
        <taxon>Bacteria</taxon>
        <taxon>Pseudomonadati</taxon>
        <taxon>Bacteroidota</taxon>
        <taxon>Saprospiria</taxon>
        <taxon>Saprospirales</taxon>
        <taxon>Lewinellaceae</taxon>
        <taxon>Neolewinella</taxon>
    </lineage>
</organism>
<dbReference type="Proteomes" id="UP000770785">
    <property type="component" value="Unassembled WGS sequence"/>
</dbReference>
<gene>
    <name evidence="1" type="ORF">GGR27_002597</name>
</gene>
<evidence type="ECO:0000313" key="1">
    <source>
        <dbReference type="EMBL" id="NJC27084.1"/>
    </source>
</evidence>
<dbReference type="RefSeq" id="WP_168037860.1">
    <property type="nucleotide sequence ID" value="NZ_JAATJH010000004.1"/>
</dbReference>
<evidence type="ECO:0000313" key="2">
    <source>
        <dbReference type="Proteomes" id="UP000770785"/>
    </source>
</evidence>